<gene>
    <name evidence="1" type="ORF">H9N25_13700</name>
</gene>
<evidence type="ECO:0000313" key="2">
    <source>
        <dbReference type="Proteomes" id="UP000516439"/>
    </source>
</evidence>
<proteinExistence type="predicted"/>
<name>A0ABX6TCU7_9SPHI</name>
<dbReference type="Proteomes" id="UP000516439">
    <property type="component" value="Chromosome"/>
</dbReference>
<reference evidence="1 2" key="1">
    <citation type="submission" date="2020-09" db="EMBL/GenBank/DDBJ databases">
        <title>Pedobacter sp. SW-16 isolated from soil near Yeocheon.</title>
        <authorList>
            <person name="Im H.S."/>
            <person name="Joung Y."/>
            <person name="Lee S.-S."/>
        </authorList>
    </citation>
    <scope>NUCLEOTIDE SEQUENCE [LARGE SCALE GENOMIC DNA]</scope>
    <source>
        <strain evidence="1 2">SW-16</strain>
    </source>
</reference>
<keyword evidence="2" id="KW-1185">Reference proteome</keyword>
<protein>
    <submittedName>
        <fullName evidence="1">DUF4262 domain-containing protein</fullName>
    </submittedName>
</protein>
<dbReference type="Pfam" id="PF14081">
    <property type="entry name" value="DUF4262"/>
    <property type="match status" value="1"/>
</dbReference>
<dbReference type="InterPro" id="IPR025358">
    <property type="entry name" value="DUF4262"/>
</dbReference>
<dbReference type="RefSeq" id="WP_190326269.1">
    <property type="nucleotide sequence ID" value="NZ_CP061171.1"/>
</dbReference>
<sequence>MSEAQKRLYFEMVDNNIEKHGFHVTYVLEAKDFTPFGYSSGLYKNFGIPEAFVSGLPNGLTNTLITNYAQAFRDQKVPLKQKLANLIDRFPVYIIPVKNEALNEKILSTFRLYENDYFESIQIIFPDLDGKFPQEVGYNYDQEIFGDYELK</sequence>
<evidence type="ECO:0000313" key="1">
    <source>
        <dbReference type="EMBL" id="QNR83031.1"/>
    </source>
</evidence>
<organism evidence="1 2">
    <name type="scientific">Pedobacter riviphilus</name>
    <dbReference type="NCBI Taxonomy" id="2766984"/>
    <lineage>
        <taxon>Bacteria</taxon>
        <taxon>Pseudomonadati</taxon>
        <taxon>Bacteroidota</taxon>
        <taxon>Sphingobacteriia</taxon>
        <taxon>Sphingobacteriales</taxon>
        <taxon>Sphingobacteriaceae</taxon>
        <taxon>Pedobacter</taxon>
    </lineage>
</organism>
<accession>A0ABX6TCU7</accession>
<dbReference type="EMBL" id="CP061171">
    <property type="protein sequence ID" value="QNR83031.1"/>
    <property type="molecule type" value="Genomic_DNA"/>
</dbReference>